<dbReference type="InterPro" id="IPR036269">
    <property type="entry name" value="Rho_N_sf"/>
</dbReference>
<protein>
    <recommendedName>
        <fullName evidence="2">Rho termination factor-like N-terminal domain-containing protein</fullName>
    </recommendedName>
</protein>
<feature type="non-terminal residue" evidence="3">
    <location>
        <position position="124"/>
    </location>
</feature>
<evidence type="ECO:0000313" key="4">
    <source>
        <dbReference type="Proteomes" id="UP000269289"/>
    </source>
</evidence>
<organism evidence="3 4">
    <name type="scientific">Cellulomonas triticagri</name>
    <dbReference type="NCBI Taxonomy" id="2483352"/>
    <lineage>
        <taxon>Bacteria</taxon>
        <taxon>Bacillati</taxon>
        <taxon>Actinomycetota</taxon>
        <taxon>Actinomycetes</taxon>
        <taxon>Micrococcales</taxon>
        <taxon>Cellulomonadaceae</taxon>
        <taxon>Cellulomonas</taxon>
    </lineage>
</organism>
<sequence>MRTAPHRTATVPDEGEGSFVTDTIEPAVSTGSGGSARGGAISAMRMPELQALAAQLGVTGTSRMRKSDLVDAIEAKNGGSKNGGAKSSTRAAAPSADAPAAEAPATRTRRAATRAAGRPETAEP</sequence>
<dbReference type="EMBL" id="RFFI01000086">
    <property type="protein sequence ID" value="RMI06948.1"/>
    <property type="molecule type" value="Genomic_DNA"/>
</dbReference>
<feature type="compositionally biased region" description="Low complexity" evidence="1">
    <location>
        <begin position="75"/>
        <end position="106"/>
    </location>
</feature>
<feature type="domain" description="Rho termination factor-like N-terminal" evidence="2">
    <location>
        <begin position="40"/>
        <end position="79"/>
    </location>
</feature>
<proteinExistence type="predicted"/>
<gene>
    <name evidence="3" type="ORF">EBM89_14560</name>
</gene>
<dbReference type="Pfam" id="PF07498">
    <property type="entry name" value="Rho_N"/>
    <property type="match status" value="1"/>
</dbReference>
<name>A0A3M2J8Z3_9CELL</name>
<evidence type="ECO:0000256" key="1">
    <source>
        <dbReference type="SAM" id="MobiDB-lite"/>
    </source>
</evidence>
<dbReference type="SUPFAM" id="SSF68912">
    <property type="entry name" value="Rho N-terminal domain-like"/>
    <property type="match status" value="1"/>
</dbReference>
<keyword evidence="4" id="KW-1185">Reference proteome</keyword>
<dbReference type="InterPro" id="IPR011112">
    <property type="entry name" value="Rho-like_N"/>
</dbReference>
<feature type="region of interest" description="Disordered" evidence="1">
    <location>
        <begin position="1"/>
        <end position="39"/>
    </location>
</feature>
<evidence type="ECO:0000313" key="3">
    <source>
        <dbReference type="EMBL" id="RMI06948.1"/>
    </source>
</evidence>
<dbReference type="Proteomes" id="UP000269289">
    <property type="component" value="Unassembled WGS sequence"/>
</dbReference>
<feature type="region of interest" description="Disordered" evidence="1">
    <location>
        <begin position="74"/>
        <end position="124"/>
    </location>
</feature>
<dbReference type="GO" id="GO:0006353">
    <property type="term" value="P:DNA-templated transcription termination"/>
    <property type="evidence" value="ECO:0007669"/>
    <property type="project" value="InterPro"/>
</dbReference>
<feature type="compositionally biased region" description="Low complexity" evidence="1">
    <location>
        <begin position="113"/>
        <end position="124"/>
    </location>
</feature>
<dbReference type="SMART" id="SM00959">
    <property type="entry name" value="Rho_N"/>
    <property type="match status" value="1"/>
</dbReference>
<dbReference type="AlphaFoldDB" id="A0A3M2J8Z3"/>
<dbReference type="Gene3D" id="1.10.720.10">
    <property type="match status" value="1"/>
</dbReference>
<accession>A0A3M2J8Z3</accession>
<reference evidence="3 4" key="1">
    <citation type="submission" date="2018-10" db="EMBL/GenBank/DDBJ databases">
        <title>Isolation, diversity and antifungal activity of actinobacteria from wheat.</title>
        <authorList>
            <person name="Han C."/>
        </authorList>
    </citation>
    <scope>NUCLEOTIDE SEQUENCE [LARGE SCALE GENOMIC DNA]</scope>
    <source>
        <strain evidence="3 4">NEAU-YY56</strain>
    </source>
</reference>
<evidence type="ECO:0000259" key="2">
    <source>
        <dbReference type="SMART" id="SM00959"/>
    </source>
</evidence>
<comment type="caution">
    <text evidence="3">The sequence shown here is derived from an EMBL/GenBank/DDBJ whole genome shotgun (WGS) entry which is preliminary data.</text>
</comment>